<name>A0ABW4XGU1_9ACTN</name>
<dbReference type="Proteomes" id="UP001597402">
    <property type="component" value="Unassembled WGS sequence"/>
</dbReference>
<accession>A0ABW4XGU1</accession>
<comment type="caution">
    <text evidence="1">The sequence shown here is derived from an EMBL/GenBank/DDBJ whole genome shotgun (WGS) entry which is preliminary data.</text>
</comment>
<protein>
    <submittedName>
        <fullName evidence="1">Uncharacterized protein</fullName>
    </submittedName>
</protein>
<organism evidence="1 2">
    <name type="scientific">Blastococcus deserti</name>
    <dbReference type="NCBI Taxonomy" id="2259033"/>
    <lineage>
        <taxon>Bacteria</taxon>
        <taxon>Bacillati</taxon>
        <taxon>Actinomycetota</taxon>
        <taxon>Actinomycetes</taxon>
        <taxon>Geodermatophilales</taxon>
        <taxon>Geodermatophilaceae</taxon>
        <taxon>Blastococcus</taxon>
    </lineage>
</organism>
<evidence type="ECO:0000313" key="2">
    <source>
        <dbReference type="Proteomes" id="UP001597402"/>
    </source>
</evidence>
<evidence type="ECO:0000313" key="1">
    <source>
        <dbReference type="EMBL" id="MFD2094233.1"/>
    </source>
</evidence>
<dbReference type="RefSeq" id="WP_376880854.1">
    <property type="nucleotide sequence ID" value="NZ_JBHUHP010000030.1"/>
</dbReference>
<gene>
    <name evidence="1" type="ORF">ACFSHS_21915</name>
</gene>
<reference evidence="2" key="1">
    <citation type="journal article" date="2019" name="Int. J. Syst. Evol. Microbiol.">
        <title>The Global Catalogue of Microorganisms (GCM) 10K type strain sequencing project: providing services to taxonomists for standard genome sequencing and annotation.</title>
        <authorList>
            <consortium name="The Broad Institute Genomics Platform"/>
            <consortium name="The Broad Institute Genome Sequencing Center for Infectious Disease"/>
            <person name="Wu L."/>
            <person name="Ma J."/>
        </authorList>
    </citation>
    <scope>NUCLEOTIDE SEQUENCE [LARGE SCALE GENOMIC DNA]</scope>
    <source>
        <strain evidence="2">JCM 3338</strain>
    </source>
</reference>
<keyword evidence="2" id="KW-1185">Reference proteome</keyword>
<sequence>MVTSRARRSARWALGEYEVEEYGSYHWTMWAWTGAGVPSIPRQEVPAGPMA</sequence>
<dbReference type="EMBL" id="JBHUHP010000030">
    <property type="protein sequence ID" value="MFD2094233.1"/>
    <property type="molecule type" value="Genomic_DNA"/>
</dbReference>
<proteinExistence type="predicted"/>